<proteinExistence type="predicted"/>
<organism evidence="2 3">
    <name type="scientific">Granulicella pectinivorans</name>
    <dbReference type="NCBI Taxonomy" id="474950"/>
    <lineage>
        <taxon>Bacteria</taxon>
        <taxon>Pseudomonadati</taxon>
        <taxon>Acidobacteriota</taxon>
        <taxon>Terriglobia</taxon>
        <taxon>Terriglobales</taxon>
        <taxon>Acidobacteriaceae</taxon>
        <taxon>Granulicella</taxon>
    </lineage>
</organism>
<evidence type="ECO:0000313" key="2">
    <source>
        <dbReference type="EMBL" id="SFS07898.1"/>
    </source>
</evidence>
<evidence type="ECO:0000313" key="3">
    <source>
        <dbReference type="Proteomes" id="UP000199024"/>
    </source>
</evidence>
<gene>
    <name evidence="2" type="ORF">SAMN05421771_1404</name>
</gene>
<dbReference type="RefSeq" id="WP_089837873.1">
    <property type="nucleotide sequence ID" value="NZ_FOZL01000001.1"/>
</dbReference>
<keyword evidence="1" id="KW-0472">Membrane</keyword>
<reference evidence="2 3" key="1">
    <citation type="submission" date="2016-10" db="EMBL/GenBank/DDBJ databases">
        <authorList>
            <person name="de Groot N.N."/>
        </authorList>
    </citation>
    <scope>NUCLEOTIDE SEQUENCE [LARGE SCALE GENOMIC DNA]</scope>
    <source>
        <strain evidence="2 3">DSM 21001</strain>
    </source>
</reference>
<dbReference type="Proteomes" id="UP000199024">
    <property type="component" value="Unassembled WGS sequence"/>
</dbReference>
<protein>
    <submittedName>
        <fullName evidence="2">Uncharacterized protein</fullName>
    </submittedName>
</protein>
<dbReference type="AlphaFoldDB" id="A0A1I6LWW1"/>
<dbReference type="EMBL" id="FOZL01000001">
    <property type="protein sequence ID" value="SFS07898.1"/>
    <property type="molecule type" value="Genomic_DNA"/>
</dbReference>
<sequence length="209" mass="22853">MNDERLDQALKTLSSAEAPECLEQRVLRRLETQRVEAPQGRRWLIPACALGACAVVALVVGIRFHRASPVPLVPAAANALPSQDLARSGALIASRRSIPLRRPHLVMKPTVEASYPASPAPLTEQEKLLVKLAQVRQRQATQAIEIAAVNQRTKDAEAALTHEEQLLVAVSRVRQDAVIDALDPVRRAAADAREKQEFNAYVRQKDGGS</sequence>
<accession>A0A1I6LWW1</accession>
<evidence type="ECO:0000256" key="1">
    <source>
        <dbReference type="SAM" id="Phobius"/>
    </source>
</evidence>
<keyword evidence="1" id="KW-1133">Transmembrane helix</keyword>
<keyword evidence="3" id="KW-1185">Reference proteome</keyword>
<name>A0A1I6LWW1_9BACT</name>
<dbReference type="STRING" id="474950.SAMN05421771_1404"/>
<feature type="transmembrane region" description="Helical" evidence="1">
    <location>
        <begin position="43"/>
        <end position="62"/>
    </location>
</feature>
<keyword evidence="1" id="KW-0812">Transmembrane</keyword>